<evidence type="ECO:0000313" key="1">
    <source>
        <dbReference type="EMBL" id="ESO91411.1"/>
    </source>
</evidence>
<dbReference type="EMBL" id="KB202283">
    <property type="protein sequence ID" value="ESO91411.1"/>
    <property type="molecule type" value="Genomic_DNA"/>
</dbReference>
<proteinExistence type="predicted"/>
<evidence type="ECO:0000313" key="2">
    <source>
        <dbReference type="Proteomes" id="UP000030746"/>
    </source>
</evidence>
<dbReference type="CTD" id="20236126"/>
<organism evidence="1 2">
    <name type="scientific">Lottia gigantea</name>
    <name type="common">Giant owl limpet</name>
    <dbReference type="NCBI Taxonomy" id="225164"/>
    <lineage>
        <taxon>Eukaryota</taxon>
        <taxon>Metazoa</taxon>
        <taxon>Spiralia</taxon>
        <taxon>Lophotrochozoa</taxon>
        <taxon>Mollusca</taxon>
        <taxon>Gastropoda</taxon>
        <taxon>Patellogastropoda</taxon>
        <taxon>Lottioidea</taxon>
        <taxon>Lottiidae</taxon>
        <taxon>Lottia</taxon>
    </lineage>
</organism>
<keyword evidence="2" id="KW-1185">Reference proteome</keyword>
<dbReference type="GeneID" id="20236126"/>
<gene>
    <name evidence="1" type="ORF">LOTGIDRAFT_153850</name>
</gene>
<reference evidence="1 2" key="1">
    <citation type="journal article" date="2013" name="Nature">
        <title>Insights into bilaterian evolution from three spiralian genomes.</title>
        <authorList>
            <person name="Simakov O."/>
            <person name="Marletaz F."/>
            <person name="Cho S.J."/>
            <person name="Edsinger-Gonzales E."/>
            <person name="Havlak P."/>
            <person name="Hellsten U."/>
            <person name="Kuo D.H."/>
            <person name="Larsson T."/>
            <person name="Lv J."/>
            <person name="Arendt D."/>
            <person name="Savage R."/>
            <person name="Osoegawa K."/>
            <person name="de Jong P."/>
            <person name="Grimwood J."/>
            <person name="Chapman J.A."/>
            <person name="Shapiro H."/>
            <person name="Aerts A."/>
            <person name="Otillar R.P."/>
            <person name="Terry A.Y."/>
            <person name="Boore J.L."/>
            <person name="Grigoriev I.V."/>
            <person name="Lindberg D.R."/>
            <person name="Seaver E.C."/>
            <person name="Weisblat D.A."/>
            <person name="Putnam N.H."/>
            <person name="Rokhsar D.S."/>
        </authorList>
    </citation>
    <scope>NUCLEOTIDE SEQUENCE [LARGE SCALE GENOMIC DNA]</scope>
</reference>
<sequence length="230" mass="26188">MPGFSKKRGNNCEKDENATIASVQNIEDLDIILSECSCQCCQNLQTKTGKRKMVKQKGRQGKSKLFRRCKSLDSDETNFSEVGELNVKDFNKNEIMEKSGEIEPETCADLDSDYVMCFDFLSDESEGDSDNLTLKSDSGSRFGNYQTLTDSWDPWNGSTIQIGISANVEEEPFMWNLPRMPYQKLLQSLGNIKARSNLTVYFQECKGFWGHTGDGCLWCKEGERKPLYKR</sequence>
<dbReference type="Proteomes" id="UP000030746">
    <property type="component" value="Unassembled WGS sequence"/>
</dbReference>
<dbReference type="RefSeq" id="XP_009058101.1">
    <property type="nucleotide sequence ID" value="XM_009059853.1"/>
</dbReference>
<dbReference type="HOGENOM" id="CLU_1205967_0_0_1"/>
<protein>
    <submittedName>
        <fullName evidence="1">Uncharacterized protein</fullName>
    </submittedName>
</protein>
<dbReference type="KEGG" id="lgi:LOTGIDRAFT_153850"/>
<accession>V4ADM2</accession>
<dbReference type="AlphaFoldDB" id="V4ADM2"/>
<name>V4ADM2_LOTGI</name>